<evidence type="ECO:0000313" key="2">
    <source>
        <dbReference type="EMBL" id="OQE57511.1"/>
    </source>
</evidence>
<evidence type="ECO:0000313" key="4">
    <source>
        <dbReference type="Proteomes" id="UP000191691"/>
    </source>
</evidence>
<dbReference type="EMBL" id="MOOB01000126">
    <property type="protein sequence ID" value="OQE69870.1"/>
    <property type="molecule type" value="Genomic_DNA"/>
</dbReference>
<evidence type="ECO:0000256" key="1">
    <source>
        <dbReference type="SAM" id="MobiDB-lite"/>
    </source>
</evidence>
<proteinExistence type="predicted"/>
<name>A0A1V6X3Z1_PENNA</name>
<dbReference type="Proteomes" id="UP000191691">
    <property type="component" value="Unassembled WGS sequence"/>
</dbReference>
<gene>
    <name evidence="3" type="ORF">PENNAL_c0126G05349</name>
    <name evidence="2" type="ORF">PENNAL_c0395G07218</name>
</gene>
<keyword evidence="4" id="KW-1185">Reference proteome</keyword>
<protein>
    <submittedName>
        <fullName evidence="3">Uncharacterized protein</fullName>
    </submittedName>
</protein>
<feature type="non-terminal residue" evidence="3">
    <location>
        <position position="85"/>
    </location>
</feature>
<dbReference type="EMBL" id="MOOB01000395">
    <property type="protein sequence ID" value="OQE57511.1"/>
    <property type="molecule type" value="Genomic_DNA"/>
</dbReference>
<accession>A0A1V6X3Z1</accession>
<feature type="region of interest" description="Disordered" evidence="1">
    <location>
        <begin position="1"/>
        <end position="36"/>
    </location>
</feature>
<reference evidence="3" key="1">
    <citation type="submission" date="2016-10" db="EMBL/GenBank/DDBJ databases">
        <title>Uncovering the secondary metabolism of Penicillium species provides insights into the evolution of 6-MSA pathways.</title>
        <authorList>
            <person name="Nielsen J.C."/>
            <person name="Nielsen J."/>
        </authorList>
    </citation>
    <scope>NUCLEOTIDE SEQUENCE [LARGE SCALE GENOMIC DNA]</scope>
    <source>
        <strain evidence="3">IBT 13039</strain>
    </source>
</reference>
<reference evidence="4" key="2">
    <citation type="journal article" date="2017" name="Nat. Microbiol.">
        <title>Global analysis of biosynthetic gene clusters reveals vast potential of secondary metabolite production in Penicillium species.</title>
        <authorList>
            <person name="Nielsen J.C."/>
            <person name="Grijseels S."/>
            <person name="Prigent S."/>
            <person name="Ji B."/>
            <person name="Dainat J."/>
            <person name="Nielsen K.F."/>
            <person name="Frisvad J.C."/>
            <person name="Workman M."/>
            <person name="Nielsen J."/>
        </authorList>
    </citation>
    <scope>NUCLEOTIDE SEQUENCE [LARGE SCALE GENOMIC DNA]</scope>
    <source>
        <strain evidence="4">IBT 13039</strain>
    </source>
</reference>
<comment type="caution">
    <text evidence="3">The sequence shown here is derived from an EMBL/GenBank/DDBJ whole genome shotgun (WGS) entry which is preliminary data.</text>
</comment>
<evidence type="ECO:0000313" key="3">
    <source>
        <dbReference type="EMBL" id="OQE69870.1"/>
    </source>
</evidence>
<sequence length="85" mass="9414">MSQEEGFMQQWGCGPSEPNCSILTDPEDSSSNEDLSGYQQFARSEGFPDLVRYNLLALESLSEAERQDVAAKADPTTEATSWSEF</sequence>
<dbReference type="AlphaFoldDB" id="A0A1V6X3Z1"/>
<organism evidence="3 4">
    <name type="scientific">Penicillium nalgiovense</name>
    <dbReference type="NCBI Taxonomy" id="60175"/>
    <lineage>
        <taxon>Eukaryota</taxon>
        <taxon>Fungi</taxon>
        <taxon>Dikarya</taxon>
        <taxon>Ascomycota</taxon>
        <taxon>Pezizomycotina</taxon>
        <taxon>Eurotiomycetes</taxon>
        <taxon>Eurotiomycetidae</taxon>
        <taxon>Eurotiales</taxon>
        <taxon>Aspergillaceae</taxon>
        <taxon>Penicillium</taxon>
    </lineage>
</organism>
<feature type="region of interest" description="Disordered" evidence="1">
    <location>
        <begin position="65"/>
        <end position="85"/>
    </location>
</feature>